<comment type="caution">
    <text evidence="2">The sequence shown here is derived from an EMBL/GenBank/DDBJ whole genome shotgun (WGS) entry which is preliminary data.</text>
</comment>
<keyword evidence="1" id="KW-0472">Membrane</keyword>
<dbReference type="RefSeq" id="WP_305027299.1">
    <property type="nucleotide sequence ID" value="NZ_JAUQTA010000001.1"/>
</dbReference>
<name>A0ABT9AZA4_9ACTN</name>
<keyword evidence="3" id="KW-1185">Reference proteome</keyword>
<dbReference type="EMBL" id="JAUQTA010000001">
    <property type="protein sequence ID" value="MDO7867919.1"/>
    <property type="molecule type" value="Genomic_DNA"/>
</dbReference>
<organism evidence="2 3">
    <name type="scientific">Nocardioides jiangxiensis</name>
    <dbReference type="NCBI Taxonomy" id="3064524"/>
    <lineage>
        <taxon>Bacteria</taxon>
        <taxon>Bacillati</taxon>
        <taxon>Actinomycetota</taxon>
        <taxon>Actinomycetes</taxon>
        <taxon>Propionibacteriales</taxon>
        <taxon>Nocardioidaceae</taxon>
        <taxon>Nocardioides</taxon>
    </lineage>
</organism>
<dbReference type="Pfam" id="PF11196">
    <property type="entry name" value="DUF2834"/>
    <property type="match status" value="1"/>
</dbReference>
<keyword evidence="1" id="KW-1133">Transmembrane helix</keyword>
<evidence type="ECO:0000313" key="3">
    <source>
        <dbReference type="Proteomes" id="UP001233314"/>
    </source>
</evidence>
<sequence>MERRVHLAIAIVALVATQAALVWHVASGRGAADFLTDAVATPAGVFVVVDLVAVACAALVFMVTEGRRLGIRHLWIYVVLTFTVAISVAFPAFLMVRERQLRWQDGRGRPTAA</sequence>
<gene>
    <name evidence="2" type="ORF">Q5722_06010</name>
</gene>
<dbReference type="Proteomes" id="UP001233314">
    <property type="component" value="Unassembled WGS sequence"/>
</dbReference>
<feature type="transmembrane region" description="Helical" evidence="1">
    <location>
        <begin position="74"/>
        <end position="96"/>
    </location>
</feature>
<protein>
    <submittedName>
        <fullName evidence="2">DUF2834 domain-containing protein</fullName>
    </submittedName>
</protein>
<keyword evidence="1" id="KW-0812">Transmembrane</keyword>
<evidence type="ECO:0000313" key="2">
    <source>
        <dbReference type="EMBL" id="MDO7867919.1"/>
    </source>
</evidence>
<reference evidence="2 3" key="1">
    <citation type="submission" date="2023-07" db="EMBL/GenBank/DDBJ databases">
        <title>Nocardioides sp. nov WY-20 isolated from soil.</title>
        <authorList>
            <person name="Liu B."/>
            <person name="Wan Y."/>
        </authorList>
    </citation>
    <scope>NUCLEOTIDE SEQUENCE [LARGE SCALE GENOMIC DNA]</scope>
    <source>
        <strain evidence="2 3">WY-20</strain>
    </source>
</reference>
<evidence type="ECO:0000256" key="1">
    <source>
        <dbReference type="SAM" id="Phobius"/>
    </source>
</evidence>
<accession>A0ABT9AZA4</accession>
<proteinExistence type="predicted"/>
<dbReference type="InterPro" id="IPR021362">
    <property type="entry name" value="DUF2834"/>
</dbReference>
<feature type="transmembrane region" description="Helical" evidence="1">
    <location>
        <begin position="43"/>
        <end position="62"/>
    </location>
</feature>